<proteinExistence type="predicted"/>
<feature type="compositionally biased region" description="Low complexity" evidence="1">
    <location>
        <begin position="785"/>
        <end position="796"/>
    </location>
</feature>
<feature type="compositionally biased region" description="Basic and acidic residues" evidence="1">
    <location>
        <begin position="797"/>
        <end position="809"/>
    </location>
</feature>
<feature type="region of interest" description="Disordered" evidence="1">
    <location>
        <begin position="105"/>
        <end position="232"/>
    </location>
</feature>
<dbReference type="Gene3D" id="3.30.420.40">
    <property type="match status" value="1"/>
</dbReference>
<feature type="compositionally biased region" description="Polar residues" evidence="1">
    <location>
        <begin position="598"/>
        <end position="619"/>
    </location>
</feature>
<evidence type="ECO:0000256" key="1">
    <source>
        <dbReference type="SAM" id="MobiDB-lite"/>
    </source>
</evidence>
<feature type="region of interest" description="Disordered" evidence="1">
    <location>
        <begin position="906"/>
        <end position="984"/>
    </location>
</feature>
<evidence type="ECO:0000313" key="3">
    <source>
        <dbReference type="Proteomes" id="UP001186944"/>
    </source>
</evidence>
<feature type="compositionally biased region" description="Polar residues" evidence="1">
    <location>
        <begin position="212"/>
        <end position="232"/>
    </location>
</feature>
<accession>A0AA88XZG8</accession>
<dbReference type="InterPro" id="IPR043129">
    <property type="entry name" value="ATPase_NBD"/>
</dbReference>
<evidence type="ECO:0000313" key="2">
    <source>
        <dbReference type="EMBL" id="KAK3094819.1"/>
    </source>
</evidence>
<feature type="compositionally biased region" description="Basic and acidic residues" evidence="1">
    <location>
        <begin position="927"/>
        <end position="941"/>
    </location>
</feature>
<feature type="region of interest" description="Disordered" evidence="1">
    <location>
        <begin position="663"/>
        <end position="705"/>
    </location>
</feature>
<comment type="caution">
    <text evidence="2">The sequence shown here is derived from an EMBL/GenBank/DDBJ whole genome shotgun (WGS) entry which is preliminary data.</text>
</comment>
<evidence type="ECO:0008006" key="4">
    <source>
        <dbReference type="Google" id="ProtNLM"/>
    </source>
</evidence>
<feature type="region of interest" description="Disordered" evidence="1">
    <location>
        <begin position="773"/>
        <end position="883"/>
    </location>
</feature>
<sequence length="1608" mass="179169">MSTPRRVKYRVSRSYSERMYKEDTNGVYRKLTDDNINDNQIRQEKFDNRNRPLSYAFGSQSFRETGDRDLDGKGQSLILLKQARSRHSLNLPRSFDLDIDLNANASDNPDDKNTNNNELTPDTDGVKITTSEKISPTDITRPDSVTDIVNTTCSKATETKRRDSSSSDSSTSSDDSKKLKSAAPKRHVNENVKRPSRTSWSSAIRSPAKRSLGSTGSYESQSSGPTSMHDQSFDSLEFREPTLIYSTFDPLISLTFETPRKKESRRHTESDEDIFEFQSLPRPRVALKATVPALSPRIKRESTEEYRNKEDNESVASERKFQEILDDFDDKCDLECDHHFIDQQIDEENIDFDEPIVNDLGSKYVFDIEQQIVLDEKVTPLPDSPPVAGDFEIPASEDRLPNVSEFVSDITISDSFVVEPPTVNGVGIGDVVVQTSSIENCHINELHLDQENNFVSVPTLNTESSDLVAQSVDGVALPDLYDDAAQIKDEPDGQLSILDIDLPSVLDSNLPYELDIGTLDFDRKGLPTTDSIISPTNHLDVEILPRRPSGESVEFIPPLPSSEPPTGLIDGVQGSDNDLINVTESVLNHSVHFDSDSESSVCQCDQARDTSSPETDVSAKITSKEYNMADHEELPVMEIAYYGPIYAKDNTLILPTDLLPRRDSIGSTGSHDKDTDPSSVSNESLDDNDRDNRRRESYRSSLSASSCEYHLPSGIITTKTESEYLPHDTSQPPSQSDVSHYHSMSSASSENKEADTTTSGEVIFEWKFSSSKNNQEISDPHHESTMSSSTYSSAPSYKDEGNHSSKKIPEQGLSNNGAIIVSDPPSLPRVPVPIPRQQVSQNRDNDGHAESHTRSSSKSSSSSSSTNRSIDSQPENLPENNLPINEDAMNVTEVCTNHAEIRPVVTILNNGEDKNRSPGKQNNRTSNDSEKLSESDDDLKARPKFPAKHTAEKEQLHFSEPIASSSPKTSRMKPPKSADHRETSENLEHAIADTGTETADTESQPRHRGHFVVVAIDFGTTYSGYAFSFTSDPDGIHMMRKWEGGDPGVINQKTPTTVLLTPEGLFHSFGFSARDFYHDLDKEEAKKWLYFDKFKMILHNTAELSRDTLLQASNGKLCPAISVFAYALQFFKDHALQELSDQSGTKIINEDVRWVISVPAIWKASAKQFMRQAAYEAGLISPDCPDQLVIALEPEAASIYCRKLRIHQLVPDVVIERPLQSPSRSSPEPMNMSPACEEVITGTRYMVVDCGGGTVDITVHEVNTGGKLTELYRASGGPYGSIGVDVEFEKLLCSIFGKEFIEQYKQKRPVGWVDLMVAFESRKRSSSPDKVTSLNVALPFSFIDYFKKHKSGHIDLVIKKHADKGVQWSSQGMLRLTPGAMKLLFVPTLDRIKQAIGDVLNNPHTRGLKYLFLVGGFAESRILQHEIRKEFSSLLKVIIPQGTGLTILKGAVLFGLDPTVVNVRKSRHTFGVGVLNKYRADKHPHEKHVVKDGKEWCTDVFDKYVEVDQPIAVGDVVLRSYMPVKSDQKYSQINIYSTENRDVNFITDPGVQKCGTLELELLSDNTEEVPDKREIQTRMQFGETEIKVSALDVTSGTIVQAKIDFLNR</sequence>
<dbReference type="SUPFAM" id="SSF53067">
    <property type="entry name" value="Actin-like ATPase domain"/>
    <property type="match status" value="2"/>
</dbReference>
<reference evidence="2" key="1">
    <citation type="submission" date="2019-08" db="EMBL/GenBank/DDBJ databases">
        <title>The improved chromosome-level genome for the pearl oyster Pinctada fucata martensii using PacBio sequencing and Hi-C.</title>
        <authorList>
            <person name="Zheng Z."/>
        </authorList>
    </citation>
    <scope>NUCLEOTIDE SEQUENCE</scope>
    <source>
        <strain evidence="2">ZZ-2019</strain>
        <tissue evidence="2">Adductor muscle</tissue>
    </source>
</reference>
<dbReference type="Proteomes" id="UP001186944">
    <property type="component" value="Unassembled WGS sequence"/>
</dbReference>
<keyword evidence="3" id="KW-1185">Reference proteome</keyword>
<feature type="compositionally biased region" description="Basic and acidic residues" evidence="1">
    <location>
        <begin position="843"/>
        <end position="853"/>
    </location>
</feature>
<feature type="compositionally biased region" description="Pro residues" evidence="1">
    <location>
        <begin position="825"/>
        <end position="834"/>
    </location>
</feature>
<feature type="compositionally biased region" description="Low complexity" evidence="1">
    <location>
        <begin position="874"/>
        <end position="883"/>
    </location>
</feature>
<feature type="compositionally biased region" description="Polar residues" evidence="1">
    <location>
        <begin position="147"/>
        <end position="156"/>
    </location>
</feature>
<feature type="region of interest" description="Disordered" evidence="1">
    <location>
        <begin position="724"/>
        <end position="758"/>
    </location>
</feature>
<dbReference type="PANTHER" id="PTHR14187">
    <property type="entry name" value="ALPHA KINASE/ELONGATION FACTOR 2 KINASE"/>
    <property type="match status" value="1"/>
</dbReference>
<feature type="compositionally biased region" description="Low complexity" evidence="1">
    <location>
        <begin position="734"/>
        <end position="749"/>
    </location>
</feature>
<feature type="compositionally biased region" description="Basic and acidic residues" evidence="1">
    <location>
        <begin position="663"/>
        <end position="676"/>
    </location>
</feature>
<protein>
    <recommendedName>
        <fullName evidence="4">Heat shock 70 kDa protein 12A</fullName>
    </recommendedName>
</protein>
<gene>
    <name evidence="2" type="ORF">FSP39_006636</name>
</gene>
<organism evidence="2 3">
    <name type="scientific">Pinctada imbricata</name>
    <name type="common">Atlantic pearl-oyster</name>
    <name type="synonym">Pinctada martensii</name>
    <dbReference type="NCBI Taxonomy" id="66713"/>
    <lineage>
        <taxon>Eukaryota</taxon>
        <taxon>Metazoa</taxon>
        <taxon>Spiralia</taxon>
        <taxon>Lophotrochozoa</taxon>
        <taxon>Mollusca</taxon>
        <taxon>Bivalvia</taxon>
        <taxon>Autobranchia</taxon>
        <taxon>Pteriomorphia</taxon>
        <taxon>Pterioida</taxon>
        <taxon>Pterioidea</taxon>
        <taxon>Pteriidae</taxon>
        <taxon>Pinctada</taxon>
    </lineage>
</organism>
<dbReference type="PANTHER" id="PTHR14187:SF46">
    <property type="entry name" value="HEAT SHOCK 70 KDA PROTEIN 12A"/>
    <property type="match status" value="1"/>
</dbReference>
<feature type="compositionally biased region" description="Polar residues" evidence="1">
    <location>
        <begin position="128"/>
        <end position="138"/>
    </location>
</feature>
<dbReference type="EMBL" id="VSWD01000008">
    <property type="protein sequence ID" value="KAK3094819.1"/>
    <property type="molecule type" value="Genomic_DNA"/>
</dbReference>
<feature type="compositionally biased region" description="Low complexity" evidence="1">
    <location>
        <begin position="856"/>
        <end position="865"/>
    </location>
</feature>
<name>A0AA88XZG8_PINIB</name>
<feature type="region of interest" description="Disordered" evidence="1">
    <location>
        <begin position="596"/>
        <end position="619"/>
    </location>
</feature>